<dbReference type="AlphaFoldDB" id="A0A1A9N4N3"/>
<dbReference type="Proteomes" id="UP000077961">
    <property type="component" value="Unassembled WGS sequence"/>
</dbReference>
<accession>A0A1A9N4N3</accession>
<dbReference type="PROSITE" id="PS51118">
    <property type="entry name" value="HTH_HXLR"/>
    <property type="match status" value="1"/>
</dbReference>
<dbReference type="PANTHER" id="PTHR33204">
    <property type="entry name" value="TRANSCRIPTIONAL REGULATOR, MARR FAMILY"/>
    <property type="match status" value="1"/>
</dbReference>
<proteinExistence type="predicted"/>
<dbReference type="InterPro" id="IPR036388">
    <property type="entry name" value="WH-like_DNA-bd_sf"/>
</dbReference>
<name>A0A1A9N4N3_9BURK</name>
<dbReference type="CDD" id="cd00090">
    <property type="entry name" value="HTH_ARSR"/>
    <property type="match status" value="1"/>
</dbReference>
<keyword evidence="8" id="KW-1185">Reference proteome</keyword>
<dbReference type="InterPro" id="IPR036390">
    <property type="entry name" value="WH_DNA-bd_sf"/>
</dbReference>
<dbReference type="GO" id="GO:0003677">
    <property type="term" value="F:DNA binding"/>
    <property type="evidence" value="ECO:0007669"/>
    <property type="project" value="UniProtKB-KW"/>
</dbReference>
<evidence type="ECO:0000256" key="3">
    <source>
        <dbReference type="ARBA" id="ARBA00023163"/>
    </source>
</evidence>
<dbReference type="Gene3D" id="1.10.10.10">
    <property type="entry name" value="Winged helix-like DNA-binding domain superfamily/Winged helix DNA-binding domain"/>
    <property type="match status" value="1"/>
</dbReference>
<dbReference type="STRING" id="1462993.A6V36_19875"/>
<organism evidence="6 9">
    <name type="scientific">Paraburkholderia ginsengiterrae</name>
    <dbReference type="NCBI Taxonomy" id="1462993"/>
    <lineage>
        <taxon>Bacteria</taxon>
        <taxon>Pseudomonadati</taxon>
        <taxon>Pseudomonadota</taxon>
        <taxon>Betaproteobacteria</taxon>
        <taxon>Burkholderiales</taxon>
        <taxon>Burkholderiaceae</taxon>
        <taxon>Paraburkholderia</taxon>
    </lineage>
</organism>
<keyword evidence="1" id="KW-0805">Transcription regulation</keyword>
<dbReference type="RefSeq" id="WP_064265461.1">
    <property type="nucleotide sequence ID" value="NZ_LXJZ01000030.1"/>
</dbReference>
<keyword evidence="3" id="KW-0804">Transcription</keyword>
<dbReference type="PANTHER" id="PTHR33204:SF18">
    <property type="entry name" value="TRANSCRIPTIONAL REGULATORY PROTEIN"/>
    <property type="match status" value="1"/>
</dbReference>
<dbReference type="InterPro" id="IPR002577">
    <property type="entry name" value="HTH_HxlR"/>
</dbReference>
<evidence type="ECO:0000256" key="1">
    <source>
        <dbReference type="ARBA" id="ARBA00023015"/>
    </source>
</evidence>
<dbReference type="EMBL" id="LXKA01000320">
    <property type="protein sequence ID" value="OAJ57904.1"/>
    <property type="molecule type" value="Genomic_DNA"/>
</dbReference>
<evidence type="ECO:0000259" key="5">
    <source>
        <dbReference type="PROSITE" id="PS51118"/>
    </source>
</evidence>
<dbReference type="Pfam" id="PF01638">
    <property type="entry name" value="HxlR"/>
    <property type="match status" value="1"/>
</dbReference>
<dbReference type="Proteomes" id="UP000078116">
    <property type="component" value="Unassembled WGS sequence"/>
</dbReference>
<protein>
    <recommendedName>
        <fullName evidence="5">HTH hxlR-type domain-containing protein</fullName>
    </recommendedName>
</protein>
<dbReference type="EMBL" id="LXJZ01000030">
    <property type="protein sequence ID" value="OAJ63098.1"/>
    <property type="molecule type" value="Genomic_DNA"/>
</dbReference>
<sequence length="203" mass="22801">MKQQTTGETLCPLARAAAIIADRWTILILRELRMGNDRFDGIHAQTGMSPNLLTQRLKTMEDNGLIERRLYQERPKRYAYCVTDKTRELDGMMLTLRLWGMRHCGLDPQAEGAVTMKHRRTGAIIGSDWQPEEADLPFNFSQVETRVNAAWAAERAARADAFAAGRRVQVANRVPQKKRAAASSKTASKKGAPRKRHAASVKD</sequence>
<evidence type="ECO:0000256" key="2">
    <source>
        <dbReference type="ARBA" id="ARBA00023125"/>
    </source>
</evidence>
<keyword evidence="2" id="KW-0238">DNA-binding</keyword>
<dbReference type="InterPro" id="IPR011991">
    <property type="entry name" value="ArsR-like_HTH"/>
</dbReference>
<feature type="compositionally biased region" description="Basic residues" evidence="4">
    <location>
        <begin position="187"/>
        <end position="203"/>
    </location>
</feature>
<evidence type="ECO:0000313" key="9">
    <source>
        <dbReference type="Proteomes" id="UP000078116"/>
    </source>
</evidence>
<dbReference type="OrthoDB" id="9807069at2"/>
<reference evidence="8 9" key="1">
    <citation type="submission" date="2016-04" db="EMBL/GenBank/DDBJ databases">
        <title>Reclassification of Paraburkholderia panaciterrae (Farh et al. 2015) Dobritsa &amp; Samadpour 2016 as a later homotypic synonym of Paraburkholderia ginsengiterrae (Farh et al. 2015) Dobritsa &amp; Samadpour 2016.</title>
        <authorList>
            <person name="Dobritsa A.P."/>
            <person name="Kutumbaka K."/>
            <person name="Samadpour M."/>
        </authorList>
    </citation>
    <scope>NUCLEOTIDE SEQUENCE [LARGE SCALE GENOMIC DNA]</scope>
    <source>
        <strain evidence="6 9">DCY85</strain>
        <strain evidence="7 8">DCY85-1</strain>
    </source>
</reference>
<comment type="caution">
    <text evidence="6">The sequence shown here is derived from an EMBL/GenBank/DDBJ whole genome shotgun (WGS) entry which is preliminary data.</text>
</comment>
<feature type="domain" description="HTH hxlR-type" evidence="5">
    <location>
        <begin position="11"/>
        <end position="108"/>
    </location>
</feature>
<feature type="region of interest" description="Disordered" evidence="4">
    <location>
        <begin position="170"/>
        <end position="203"/>
    </location>
</feature>
<dbReference type="GO" id="GO:0006355">
    <property type="term" value="P:regulation of DNA-templated transcription"/>
    <property type="evidence" value="ECO:0007669"/>
    <property type="project" value="UniProtKB-ARBA"/>
</dbReference>
<evidence type="ECO:0000256" key="4">
    <source>
        <dbReference type="SAM" id="MobiDB-lite"/>
    </source>
</evidence>
<evidence type="ECO:0000313" key="6">
    <source>
        <dbReference type="EMBL" id="OAJ57904.1"/>
    </source>
</evidence>
<gene>
    <name evidence="7" type="ORF">A6V36_19875</name>
    <name evidence="6" type="ORF">A6V37_28835</name>
</gene>
<dbReference type="SUPFAM" id="SSF46785">
    <property type="entry name" value="Winged helix' DNA-binding domain"/>
    <property type="match status" value="1"/>
</dbReference>
<evidence type="ECO:0000313" key="8">
    <source>
        <dbReference type="Proteomes" id="UP000077961"/>
    </source>
</evidence>
<evidence type="ECO:0000313" key="7">
    <source>
        <dbReference type="EMBL" id="OAJ63098.1"/>
    </source>
</evidence>